<keyword evidence="2" id="KW-0378">Hydrolase</keyword>
<dbReference type="GO" id="GO:0004518">
    <property type="term" value="F:nuclease activity"/>
    <property type="evidence" value="ECO:0007669"/>
    <property type="project" value="UniProtKB-KW"/>
</dbReference>
<dbReference type="AlphaFoldDB" id="A0A7S3V1X9"/>
<keyword evidence="3" id="KW-0812">Transmembrane</keyword>
<dbReference type="EMBL" id="HBIN01021100">
    <property type="protein sequence ID" value="CAE0446145.1"/>
    <property type="molecule type" value="Transcribed_RNA"/>
</dbReference>
<dbReference type="InterPro" id="IPR007346">
    <property type="entry name" value="Endonuclease-I"/>
</dbReference>
<organism evidence="5">
    <name type="scientific">Aplanochytrium stocchinoi</name>
    <dbReference type="NCBI Taxonomy" id="215587"/>
    <lineage>
        <taxon>Eukaryota</taxon>
        <taxon>Sar</taxon>
        <taxon>Stramenopiles</taxon>
        <taxon>Bigyra</taxon>
        <taxon>Labyrinthulomycetes</taxon>
        <taxon>Thraustochytrida</taxon>
        <taxon>Thraustochytriidae</taxon>
        <taxon>Aplanochytrium</taxon>
    </lineage>
</organism>
<keyword evidence="3" id="KW-1133">Transmembrane helix</keyword>
<evidence type="ECO:0000256" key="1">
    <source>
        <dbReference type="ARBA" id="ARBA00022722"/>
    </source>
</evidence>
<feature type="transmembrane region" description="Helical" evidence="3">
    <location>
        <begin position="292"/>
        <end position="314"/>
    </location>
</feature>
<evidence type="ECO:0000256" key="4">
    <source>
        <dbReference type="SAM" id="SignalP"/>
    </source>
</evidence>
<sequence>MCLFNNAKDVFRQRLPVLFVFCTLLLQCVTGEPCDINEYYQSVDTNTGNGLGLKAKLHNLIKGHTVIPYTLTDEAFGIIDQNPTNPAQIIGIYSQVGLTNFPDDWNREHVFPRSRGVGDEGPDYSDMHNLFPCDASLNSARSNKLFDECSPSDNCKFPATGGSSVAASGSGSSPDFWQIPTVVRGDVARAIFYMATRYSDDTEPNTVELKIEECISSCGSNTFGRLSTLLKWNEDDPPDAKEIARNNAICSDYQGNRNPFVDYPDLVNRVFGDGSTEDPPEEDPNSLDEQTIFIIAGTATSIIVISAIMVLSIARGTRLRNCFKRKPSANVDVKLTQHYLIA</sequence>
<protein>
    <submittedName>
        <fullName evidence="5">Uncharacterized protein</fullName>
    </submittedName>
</protein>
<dbReference type="Pfam" id="PF04231">
    <property type="entry name" value="Endonuclease_1"/>
    <property type="match status" value="1"/>
</dbReference>
<keyword evidence="1" id="KW-0540">Nuclease</keyword>
<accession>A0A7S3V1X9</accession>
<dbReference type="SUPFAM" id="SSF54060">
    <property type="entry name" value="His-Me finger endonucleases"/>
    <property type="match status" value="1"/>
</dbReference>
<proteinExistence type="predicted"/>
<feature type="chain" id="PRO_5031429778" evidence="4">
    <location>
        <begin position="32"/>
        <end position="342"/>
    </location>
</feature>
<keyword evidence="3" id="KW-0472">Membrane</keyword>
<feature type="signal peptide" evidence="4">
    <location>
        <begin position="1"/>
        <end position="31"/>
    </location>
</feature>
<dbReference type="PANTHER" id="PTHR33607:SF2">
    <property type="entry name" value="ENDONUCLEASE-1"/>
    <property type="match status" value="1"/>
</dbReference>
<keyword evidence="4" id="KW-0732">Signal</keyword>
<evidence type="ECO:0000313" key="5">
    <source>
        <dbReference type="EMBL" id="CAE0446145.1"/>
    </source>
</evidence>
<dbReference type="InterPro" id="IPR044925">
    <property type="entry name" value="His-Me_finger_sf"/>
</dbReference>
<dbReference type="GO" id="GO:0016787">
    <property type="term" value="F:hydrolase activity"/>
    <property type="evidence" value="ECO:0007669"/>
    <property type="project" value="UniProtKB-KW"/>
</dbReference>
<reference evidence="5" key="1">
    <citation type="submission" date="2021-01" db="EMBL/GenBank/DDBJ databases">
        <authorList>
            <person name="Corre E."/>
            <person name="Pelletier E."/>
            <person name="Niang G."/>
            <person name="Scheremetjew M."/>
            <person name="Finn R."/>
            <person name="Kale V."/>
            <person name="Holt S."/>
            <person name="Cochrane G."/>
            <person name="Meng A."/>
            <person name="Brown T."/>
            <person name="Cohen L."/>
        </authorList>
    </citation>
    <scope>NUCLEOTIDE SEQUENCE</scope>
    <source>
        <strain evidence="5">GSBS06</strain>
    </source>
</reference>
<evidence type="ECO:0000256" key="2">
    <source>
        <dbReference type="ARBA" id="ARBA00022801"/>
    </source>
</evidence>
<dbReference type="PANTHER" id="PTHR33607">
    <property type="entry name" value="ENDONUCLEASE-1"/>
    <property type="match status" value="1"/>
</dbReference>
<gene>
    <name evidence="5" type="ORF">ASTO00021_LOCUS16152</name>
</gene>
<evidence type="ECO:0000256" key="3">
    <source>
        <dbReference type="SAM" id="Phobius"/>
    </source>
</evidence>
<name>A0A7S3V1X9_9STRA</name>